<keyword evidence="2" id="KW-1185">Reference proteome</keyword>
<protein>
    <submittedName>
        <fullName evidence="1">DUF1501 domain-containing protein</fullName>
    </submittedName>
</protein>
<comment type="caution">
    <text evidence="1">The sequence shown here is derived from an EMBL/GenBank/DDBJ whole genome shotgun (WGS) entry which is preliminary data.</text>
</comment>
<dbReference type="PROSITE" id="PS51318">
    <property type="entry name" value="TAT"/>
    <property type="match status" value="1"/>
</dbReference>
<proteinExistence type="predicted"/>
<dbReference type="Pfam" id="PF07394">
    <property type="entry name" value="DUF1501"/>
    <property type="match status" value="1"/>
</dbReference>
<dbReference type="SUPFAM" id="SSF53649">
    <property type="entry name" value="Alkaline phosphatase-like"/>
    <property type="match status" value="1"/>
</dbReference>
<dbReference type="PANTHER" id="PTHR43737">
    <property type="entry name" value="BLL7424 PROTEIN"/>
    <property type="match status" value="1"/>
</dbReference>
<evidence type="ECO:0000313" key="2">
    <source>
        <dbReference type="Proteomes" id="UP001272242"/>
    </source>
</evidence>
<dbReference type="Proteomes" id="UP001272242">
    <property type="component" value="Unassembled WGS sequence"/>
</dbReference>
<dbReference type="EMBL" id="JAXBLV010000099">
    <property type="protein sequence ID" value="MDY3559233.1"/>
    <property type="molecule type" value="Genomic_DNA"/>
</dbReference>
<dbReference type="PANTHER" id="PTHR43737:SF1">
    <property type="entry name" value="DUF1501 DOMAIN-CONTAINING PROTEIN"/>
    <property type="match status" value="1"/>
</dbReference>
<name>A0ABU5EVA4_9BACT</name>
<evidence type="ECO:0000313" key="1">
    <source>
        <dbReference type="EMBL" id="MDY3559233.1"/>
    </source>
</evidence>
<dbReference type="InterPro" id="IPR017850">
    <property type="entry name" value="Alkaline_phosphatase_core_sf"/>
</dbReference>
<dbReference type="InterPro" id="IPR006311">
    <property type="entry name" value="TAT_signal"/>
</dbReference>
<accession>A0ABU5EVA4</accession>
<reference evidence="2" key="1">
    <citation type="journal article" date="2023" name="Mar. Drugs">
        <title>Gemmata algarum, a Novel Planctomycete Isolated from an Algal Mat, Displays Antimicrobial Activity.</title>
        <authorList>
            <person name="Kumar G."/>
            <person name="Kallscheuer N."/>
            <person name="Kashif M."/>
            <person name="Ahamad S."/>
            <person name="Jagadeeshwari U."/>
            <person name="Pannikurungottu S."/>
            <person name="Haufschild T."/>
            <person name="Kabuu M."/>
            <person name="Sasikala C."/>
            <person name="Jogler C."/>
            <person name="Ramana C."/>
        </authorList>
    </citation>
    <scope>NUCLEOTIDE SEQUENCE [LARGE SCALE GENOMIC DNA]</scope>
    <source>
        <strain evidence="2">JC673</strain>
    </source>
</reference>
<dbReference type="InterPro" id="IPR010869">
    <property type="entry name" value="DUF1501"/>
</dbReference>
<dbReference type="RefSeq" id="WP_320686036.1">
    <property type="nucleotide sequence ID" value="NZ_JAXBLV010000099.1"/>
</dbReference>
<sequence length="415" mass="44627">MSPLTRRHFLATAPSLAWLTPLGTALARASEKVRAPAKSVIVLWMAGGPSQLETFDPKPGTRIAAGTKAVGTAAKGVQLAEGLERLAEQMNRVALVRSLWSPEGDHERATSIVKTGMRPDPTTTYPSLGAVICHALPDTTVDIPRHVSIMPNEWPARGGALGAEFDAFKVFDPKDKVPDVTPHVPQARFDRRVEDLKVVEEAFAAGRGRRAAATGHRDTMDRARKMMGSEQLKAFDISLEPASVRKEYGDTPFGRGCLAARRLTEVGVRCVEVTLGGWDSHANNHQVTTRLKGELDPAFSALIRDLNRRGTLKDTVVLCVGEFGRTPQLNGLGGRDHWPHNFAAAIAGGGVRGGAVVGESDPNGGKLPEHQRHPIADLNATVLQALGIDREHTLRSPIGRTFPRSEGKPIGAVLT</sequence>
<organism evidence="1 2">
    <name type="scientific">Gemmata algarum</name>
    <dbReference type="NCBI Taxonomy" id="2975278"/>
    <lineage>
        <taxon>Bacteria</taxon>
        <taxon>Pseudomonadati</taxon>
        <taxon>Planctomycetota</taxon>
        <taxon>Planctomycetia</taxon>
        <taxon>Gemmatales</taxon>
        <taxon>Gemmataceae</taxon>
        <taxon>Gemmata</taxon>
    </lineage>
</organism>
<gene>
    <name evidence="1" type="ORF">R5W23_006452</name>
</gene>